<organism evidence="2 3">
    <name type="scientific">Linum trigynum</name>
    <dbReference type="NCBI Taxonomy" id="586398"/>
    <lineage>
        <taxon>Eukaryota</taxon>
        <taxon>Viridiplantae</taxon>
        <taxon>Streptophyta</taxon>
        <taxon>Embryophyta</taxon>
        <taxon>Tracheophyta</taxon>
        <taxon>Spermatophyta</taxon>
        <taxon>Magnoliopsida</taxon>
        <taxon>eudicotyledons</taxon>
        <taxon>Gunneridae</taxon>
        <taxon>Pentapetalae</taxon>
        <taxon>rosids</taxon>
        <taxon>fabids</taxon>
        <taxon>Malpighiales</taxon>
        <taxon>Linaceae</taxon>
        <taxon>Linum</taxon>
    </lineage>
</organism>
<feature type="compositionally biased region" description="Basic and acidic residues" evidence="1">
    <location>
        <begin position="19"/>
        <end position="28"/>
    </location>
</feature>
<dbReference type="Proteomes" id="UP001497516">
    <property type="component" value="Chromosome 3"/>
</dbReference>
<gene>
    <name evidence="2" type="ORF">LTRI10_LOCUS20936</name>
</gene>
<reference evidence="2 3" key="1">
    <citation type="submission" date="2024-04" db="EMBL/GenBank/DDBJ databases">
        <authorList>
            <person name="Fracassetti M."/>
        </authorList>
    </citation>
    <scope>NUCLEOTIDE SEQUENCE [LARGE SCALE GENOMIC DNA]</scope>
</reference>
<protein>
    <submittedName>
        <fullName evidence="2">Uncharacterized protein</fullName>
    </submittedName>
</protein>
<evidence type="ECO:0000256" key="1">
    <source>
        <dbReference type="SAM" id="MobiDB-lite"/>
    </source>
</evidence>
<evidence type="ECO:0000313" key="2">
    <source>
        <dbReference type="EMBL" id="CAL1379416.1"/>
    </source>
</evidence>
<accession>A0AAV2E0I7</accession>
<name>A0AAV2E0I7_9ROSI</name>
<feature type="region of interest" description="Disordered" evidence="1">
    <location>
        <begin position="1"/>
        <end position="28"/>
    </location>
</feature>
<dbReference type="EMBL" id="OZ034816">
    <property type="protein sequence ID" value="CAL1379416.1"/>
    <property type="molecule type" value="Genomic_DNA"/>
</dbReference>
<keyword evidence="3" id="KW-1185">Reference proteome</keyword>
<sequence length="102" mass="11314">MKRTKVGEVAPSISPSMARGDRVVDKQGRGEWERDCGWFGQSRRRVREDVTPVRDSDGLGRWKGKTLVGEEIKGSGSSRHISAKQMLAKTEPLFIWIVGGSS</sequence>
<evidence type="ECO:0000313" key="3">
    <source>
        <dbReference type="Proteomes" id="UP001497516"/>
    </source>
</evidence>
<proteinExistence type="predicted"/>
<dbReference type="AlphaFoldDB" id="A0AAV2E0I7"/>